<dbReference type="Pfam" id="PF00069">
    <property type="entry name" value="Pkinase"/>
    <property type="match status" value="1"/>
</dbReference>
<name>A0A9N9FT13_9GLOM</name>
<dbReference type="InterPro" id="IPR000719">
    <property type="entry name" value="Prot_kinase_dom"/>
</dbReference>
<dbReference type="OrthoDB" id="2404559at2759"/>
<comment type="caution">
    <text evidence="2">The sequence shown here is derived from an EMBL/GenBank/DDBJ whole genome shotgun (WGS) entry which is preliminary data.</text>
</comment>
<dbReference type="AlphaFoldDB" id="A0A9N9FT13"/>
<feature type="domain" description="Protein kinase" evidence="1">
    <location>
        <begin position="139"/>
        <end position="218"/>
    </location>
</feature>
<feature type="non-terminal residue" evidence="2">
    <location>
        <position position="1"/>
    </location>
</feature>
<dbReference type="GO" id="GO:0005524">
    <property type="term" value="F:ATP binding"/>
    <property type="evidence" value="ECO:0007669"/>
    <property type="project" value="InterPro"/>
</dbReference>
<reference evidence="2" key="1">
    <citation type="submission" date="2021-06" db="EMBL/GenBank/DDBJ databases">
        <authorList>
            <person name="Kallberg Y."/>
            <person name="Tangrot J."/>
            <person name="Rosling A."/>
        </authorList>
    </citation>
    <scope>NUCLEOTIDE SEQUENCE</scope>
    <source>
        <strain evidence="2">UK204</strain>
    </source>
</reference>
<dbReference type="Proteomes" id="UP000789570">
    <property type="component" value="Unassembled WGS sequence"/>
</dbReference>
<dbReference type="EMBL" id="CAJVPQ010001465">
    <property type="protein sequence ID" value="CAG8554299.1"/>
    <property type="molecule type" value="Genomic_DNA"/>
</dbReference>
<organism evidence="2 3">
    <name type="scientific">Funneliformis caledonium</name>
    <dbReference type="NCBI Taxonomy" id="1117310"/>
    <lineage>
        <taxon>Eukaryota</taxon>
        <taxon>Fungi</taxon>
        <taxon>Fungi incertae sedis</taxon>
        <taxon>Mucoromycota</taxon>
        <taxon>Glomeromycotina</taxon>
        <taxon>Glomeromycetes</taxon>
        <taxon>Glomerales</taxon>
        <taxon>Glomeraceae</taxon>
        <taxon>Funneliformis</taxon>
    </lineage>
</organism>
<dbReference type="InterPro" id="IPR011009">
    <property type="entry name" value="Kinase-like_dom_sf"/>
</dbReference>
<evidence type="ECO:0000313" key="2">
    <source>
        <dbReference type="EMBL" id="CAG8554299.1"/>
    </source>
</evidence>
<sequence length="229" mass="26990">QKENLTKVCRMDPSSSVAAYHEFFKQQRQEIILNGCLPNCISSPIFLYHKDMANEYVNENSHKNAFINHITEFIGKLIEIKIEDGSSNYRILLVETAYATLLYSKYWVQKQRYNAKAHHLCVKKYLIPKLFCVSNINLEGWYMIVMKYINNKTLQTANITKEEYNDILKNIQEVINTLHTNDIIFSDLYSSNIMIEKVDRKLQVMLIDFDWVGIHQKDHYTPIMNPEIK</sequence>
<dbReference type="GO" id="GO:0004672">
    <property type="term" value="F:protein kinase activity"/>
    <property type="evidence" value="ECO:0007669"/>
    <property type="project" value="InterPro"/>
</dbReference>
<protein>
    <submittedName>
        <fullName evidence="2">2059_t:CDS:1</fullName>
    </submittedName>
</protein>
<accession>A0A9N9FT13</accession>
<gene>
    <name evidence="2" type="ORF">FCALED_LOCUS6278</name>
</gene>
<evidence type="ECO:0000313" key="3">
    <source>
        <dbReference type="Proteomes" id="UP000789570"/>
    </source>
</evidence>
<proteinExistence type="predicted"/>
<dbReference type="SUPFAM" id="SSF56112">
    <property type="entry name" value="Protein kinase-like (PK-like)"/>
    <property type="match status" value="1"/>
</dbReference>
<keyword evidence="3" id="KW-1185">Reference proteome</keyword>
<dbReference type="Gene3D" id="1.10.510.10">
    <property type="entry name" value="Transferase(Phosphotransferase) domain 1"/>
    <property type="match status" value="1"/>
</dbReference>
<evidence type="ECO:0000259" key="1">
    <source>
        <dbReference type="Pfam" id="PF00069"/>
    </source>
</evidence>